<reference evidence="2" key="1">
    <citation type="submission" date="2023-11" db="EMBL/GenBank/DDBJ databases">
        <authorList>
            <person name="De Vega J J."/>
            <person name="De Vega J J."/>
        </authorList>
    </citation>
    <scope>NUCLEOTIDE SEQUENCE</scope>
</reference>
<feature type="compositionally biased region" description="Basic and acidic residues" evidence="1">
    <location>
        <begin position="558"/>
        <end position="576"/>
    </location>
</feature>
<feature type="region of interest" description="Disordered" evidence="1">
    <location>
        <begin position="150"/>
        <end position="191"/>
    </location>
</feature>
<feature type="region of interest" description="Disordered" evidence="1">
    <location>
        <begin position="69"/>
        <end position="89"/>
    </location>
</feature>
<feature type="compositionally biased region" description="Low complexity" evidence="1">
    <location>
        <begin position="161"/>
        <end position="180"/>
    </location>
</feature>
<evidence type="ECO:0000313" key="3">
    <source>
        <dbReference type="Proteomes" id="UP001295794"/>
    </source>
</evidence>
<feature type="region of interest" description="Disordered" evidence="1">
    <location>
        <begin position="452"/>
        <end position="489"/>
    </location>
</feature>
<feature type="compositionally biased region" description="Pro residues" evidence="1">
    <location>
        <begin position="515"/>
        <end position="535"/>
    </location>
</feature>
<feature type="compositionally biased region" description="Pro residues" evidence="1">
    <location>
        <begin position="461"/>
        <end position="475"/>
    </location>
</feature>
<feature type="region of interest" description="Disordered" evidence="1">
    <location>
        <begin position="405"/>
        <end position="424"/>
    </location>
</feature>
<organism evidence="2 3">
    <name type="scientific">Mycena citricolor</name>
    <dbReference type="NCBI Taxonomy" id="2018698"/>
    <lineage>
        <taxon>Eukaryota</taxon>
        <taxon>Fungi</taxon>
        <taxon>Dikarya</taxon>
        <taxon>Basidiomycota</taxon>
        <taxon>Agaricomycotina</taxon>
        <taxon>Agaricomycetes</taxon>
        <taxon>Agaricomycetidae</taxon>
        <taxon>Agaricales</taxon>
        <taxon>Marasmiineae</taxon>
        <taxon>Mycenaceae</taxon>
        <taxon>Mycena</taxon>
    </lineage>
</organism>
<evidence type="ECO:0000313" key="2">
    <source>
        <dbReference type="EMBL" id="CAK5281617.1"/>
    </source>
</evidence>
<gene>
    <name evidence="2" type="ORF">MYCIT1_LOCUS32831</name>
</gene>
<feature type="compositionally biased region" description="Polar residues" evidence="1">
    <location>
        <begin position="274"/>
        <end position="284"/>
    </location>
</feature>
<dbReference type="EMBL" id="CAVNYO010000444">
    <property type="protein sequence ID" value="CAK5281617.1"/>
    <property type="molecule type" value="Genomic_DNA"/>
</dbReference>
<feature type="region of interest" description="Disordered" evidence="1">
    <location>
        <begin position="274"/>
        <end position="303"/>
    </location>
</feature>
<feature type="region of interest" description="Disordered" evidence="1">
    <location>
        <begin position="506"/>
        <end position="585"/>
    </location>
</feature>
<evidence type="ECO:0000256" key="1">
    <source>
        <dbReference type="SAM" id="MobiDB-lite"/>
    </source>
</evidence>
<sequence>MTLAHSPARVKQYADRAVQTECHELLDAHYFKVATPRVDGSPKPYPLSHKSSKRKIMESPVFEAAYSHSPPQATLVGPTRSPSSRKHVQLPYSRPSAQVYALSQRVTSLPEPSIRKTQPIHETRRVSLSEYPNASIRHSLSFTDNMIESASPSVETSFETRSGSVSSRARRSLPSSDMPHTPSPPSSPESVMIIGNHMQVPISFLQNKTKSRDVYDENGGWISWSDSPPKPIPALHGPLSLPYARCPSGAEGTIIEGEDLSRMIWGLGLEDPGNQTTHSRTNSAHVGHSRTASLGARGPVQAEQKSRHYSVNDWIPMPDENECVFPRDKQGGLGLDLRKALKPQPVLESTNQRIVALKPSAPAFIPASLQEISPRIFVEPRGGHTIQPSLRLSAFELAQQFQRAQNTLPTPPPSSSPQWSPQLAQPQMSYVDPFPPLDIHALVPFKPGRPLAPFSPGDFGSPPPPGPPPNTPLPALPVSGQPSPRVLGRMPRSVPFARMLQRRLSAVPEEEGVRSPPPSPPKLGGPPRLSRPPRAPSHATEDAFKPRSQWKHNSNKGVSRDREESKENDHYKERNKTRVGRKLKV</sequence>
<feature type="compositionally biased region" description="Polar residues" evidence="1">
    <location>
        <begin position="150"/>
        <end position="160"/>
    </location>
</feature>
<comment type="caution">
    <text evidence="2">The sequence shown here is derived from an EMBL/GenBank/DDBJ whole genome shotgun (WGS) entry which is preliminary data.</text>
</comment>
<name>A0AAD2HTL1_9AGAR</name>
<proteinExistence type="predicted"/>
<keyword evidence="3" id="KW-1185">Reference proteome</keyword>
<dbReference type="Proteomes" id="UP001295794">
    <property type="component" value="Unassembled WGS sequence"/>
</dbReference>
<accession>A0AAD2HTL1</accession>
<dbReference type="AlphaFoldDB" id="A0AAD2HTL1"/>
<protein>
    <submittedName>
        <fullName evidence="2">Uncharacterized protein</fullName>
    </submittedName>
</protein>